<dbReference type="InterPro" id="IPR002830">
    <property type="entry name" value="UbiD"/>
</dbReference>
<dbReference type="GO" id="GO:0016831">
    <property type="term" value="F:carboxy-lyase activity"/>
    <property type="evidence" value="ECO:0007669"/>
    <property type="project" value="InterPro"/>
</dbReference>
<dbReference type="Pfam" id="PF20695">
    <property type="entry name" value="UbiD_N"/>
    <property type="match status" value="1"/>
</dbReference>
<dbReference type="InterPro" id="IPR049381">
    <property type="entry name" value="UbiD-like_C"/>
</dbReference>
<dbReference type="NCBIfam" id="TIGR00148">
    <property type="entry name" value="UbiD family decarboxylase"/>
    <property type="match status" value="1"/>
</dbReference>
<dbReference type="Pfam" id="PF20696">
    <property type="entry name" value="UbiD_C"/>
    <property type="match status" value="1"/>
</dbReference>
<feature type="domain" description="3-octaprenyl-4-hydroxybenzoate carboxy-lyase-like C-terminal" evidence="3">
    <location>
        <begin position="315"/>
        <end position="442"/>
    </location>
</feature>
<dbReference type="PANTHER" id="PTHR30108">
    <property type="entry name" value="3-OCTAPRENYL-4-HYDROXYBENZOATE CARBOXY-LYASE-RELATED"/>
    <property type="match status" value="1"/>
</dbReference>
<protein>
    <submittedName>
        <fullName evidence="4">Putative carboxylyase-like protein</fullName>
    </submittedName>
</protein>
<evidence type="ECO:0000259" key="2">
    <source>
        <dbReference type="Pfam" id="PF20695"/>
    </source>
</evidence>
<dbReference type="InterPro" id="IPR048304">
    <property type="entry name" value="UbiD_Rift_dom"/>
</dbReference>
<dbReference type="SUPFAM" id="SSF143968">
    <property type="entry name" value="UbiD C-terminal domain-like"/>
    <property type="match status" value="1"/>
</dbReference>
<reference evidence="4" key="1">
    <citation type="journal article" date="2010" name="Environ. Microbiol.">
        <title>Identification of enzymes involved in anaerobic benzene degradation by a strictly anaerobic iron-reducing enrichment culture.</title>
        <authorList>
            <person name="Abu Laban N."/>
            <person name="Selesi D."/>
            <person name="Rattei T."/>
            <person name="Tischler P."/>
            <person name="Meckenstock R.U."/>
        </authorList>
    </citation>
    <scope>NUCLEOTIDE SEQUENCE</scope>
</reference>
<feature type="non-terminal residue" evidence="4">
    <location>
        <position position="477"/>
    </location>
</feature>
<dbReference type="Gene3D" id="3.40.1670.10">
    <property type="entry name" value="UbiD C-terminal domain-like"/>
    <property type="match status" value="1"/>
</dbReference>
<keyword evidence="4" id="KW-0456">Lyase</keyword>
<dbReference type="InterPro" id="IPR049383">
    <property type="entry name" value="UbiD-like_N"/>
</dbReference>
<feature type="domain" description="3-octaprenyl-4-hydroxybenzoate carboxy-lyase-like Rift-related" evidence="1">
    <location>
        <begin position="104"/>
        <end position="299"/>
    </location>
</feature>
<accession>D8WWU9</accession>
<feature type="domain" description="3-octaprenyl-4-hydroxybenzoate carboxy-lyase-like N-terminal" evidence="2">
    <location>
        <begin position="10"/>
        <end position="87"/>
    </location>
</feature>
<dbReference type="SUPFAM" id="SSF50475">
    <property type="entry name" value="FMN-binding split barrel"/>
    <property type="match status" value="1"/>
</dbReference>
<dbReference type="EMBL" id="GU358043">
    <property type="protein sequence ID" value="ADJ94053.1"/>
    <property type="molecule type" value="Genomic_DNA"/>
</dbReference>
<sequence length="477" mass="52731">MPYKDLREYLNALESRGLLHRVAKEVDKDWEIAAASRILFQSVSSKRRPAIMFENVKGYNIPVVAGVLGASRAVYALAMQSEINEINERWNRAQLNPVEPVVVATGPCKENIMTGEQVDMTRFPVPIWTVGEDPGPYLTSPYIVTKDPHTGVHNVGTYRVQVKSKDRLGCMVQFHQHARQHVDLHNSLGKPTPVAIVLGTDPVIGLCSVARIIYGLSEYSVAGGLRREPVELVKCETSDLLVPATAEIVIEGEIEANTVKHEGPFGEYTGYMGPAGMAYEVNIRTITFRNNPIYQAFISQMPPSESSLIRSQGREAGLLKGLKEDLRLPVTDLRLKESGGAASYLVISIRNYGAAGLAKQVAFGAWAIDLTLGKYTVIVDDDIDIWDDFAVDWAMSFRVQPAHDCMIVPDIAAVRLDPSTAPEDEPQLTEKRAFGSKLLIDATKKHKYPPLAIPPKEHLDLVKSQLGTYGFDRIVDR</sequence>
<dbReference type="AlphaFoldDB" id="D8WWU9"/>
<evidence type="ECO:0000313" key="4">
    <source>
        <dbReference type="EMBL" id="ADJ94053.1"/>
    </source>
</evidence>
<dbReference type="GO" id="GO:0005737">
    <property type="term" value="C:cytoplasm"/>
    <property type="evidence" value="ECO:0007669"/>
    <property type="project" value="TreeGrafter"/>
</dbReference>
<evidence type="ECO:0000259" key="1">
    <source>
        <dbReference type="Pfam" id="PF01977"/>
    </source>
</evidence>
<organism evidence="4">
    <name type="scientific">Clostridia bacterium enrichment culture clone BF</name>
    <dbReference type="NCBI Taxonomy" id="857391"/>
    <lineage>
        <taxon>Bacteria</taxon>
        <taxon>Bacillati</taxon>
        <taxon>Bacillota</taxon>
        <taxon>Clostridia</taxon>
        <taxon>environmental samples</taxon>
    </lineage>
</organism>
<name>D8WWU9_9FIRM</name>
<evidence type="ECO:0000259" key="3">
    <source>
        <dbReference type="Pfam" id="PF20696"/>
    </source>
</evidence>
<dbReference type="PANTHER" id="PTHR30108:SF17">
    <property type="entry name" value="FERULIC ACID DECARBOXYLASE 1"/>
    <property type="match status" value="1"/>
</dbReference>
<dbReference type="Pfam" id="PF01977">
    <property type="entry name" value="UbiD"/>
    <property type="match status" value="1"/>
</dbReference>
<proteinExistence type="predicted"/>